<name>A0A1E7M0Z7_9ACTN</name>
<gene>
    <name evidence="1" type="ORF">AN221_04175</name>
</gene>
<proteinExistence type="predicted"/>
<dbReference type="Proteomes" id="UP000175971">
    <property type="component" value="Unassembled WGS sequence"/>
</dbReference>
<dbReference type="AlphaFoldDB" id="A0A1E7M0Z7"/>
<evidence type="ECO:0008006" key="3">
    <source>
        <dbReference type="Google" id="ProtNLM"/>
    </source>
</evidence>
<comment type="caution">
    <text evidence="1">The sequence shown here is derived from an EMBL/GenBank/DDBJ whole genome shotgun (WGS) entry which is preliminary data.</text>
</comment>
<accession>A0A1E7M0Z7</accession>
<evidence type="ECO:0000313" key="1">
    <source>
        <dbReference type="EMBL" id="OEV22114.1"/>
    </source>
</evidence>
<keyword evidence="2" id="KW-1185">Reference proteome</keyword>
<sequence length="103" mass="11883">MIVGNADKGDRLRVKLVDGWEEDGNWGGYLQITRGDYKGYYLDSKDGWVHPYSSKYDPITFVDKGDWYEIRQTRDLNGSALITEGDTLRFRPSTPGHWHILDS</sequence>
<protein>
    <recommendedName>
        <fullName evidence="3">DUF5348 domain-containing protein</fullName>
    </recommendedName>
</protein>
<organism evidence="1 2">
    <name type="scientific">Streptomyces nanshensis</name>
    <dbReference type="NCBI Taxonomy" id="518642"/>
    <lineage>
        <taxon>Bacteria</taxon>
        <taxon>Bacillati</taxon>
        <taxon>Actinomycetota</taxon>
        <taxon>Actinomycetes</taxon>
        <taxon>Kitasatosporales</taxon>
        <taxon>Streptomycetaceae</taxon>
        <taxon>Streptomyces</taxon>
    </lineage>
</organism>
<dbReference type="EMBL" id="LJGZ01000005">
    <property type="protein sequence ID" value="OEV22114.1"/>
    <property type="molecule type" value="Genomic_DNA"/>
</dbReference>
<evidence type="ECO:0000313" key="2">
    <source>
        <dbReference type="Proteomes" id="UP000175971"/>
    </source>
</evidence>
<reference evidence="1 2" key="1">
    <citation type="journal article" date="2016" name="Front. Microbiol.">
        <title>Comparative Genomics Analysis of Streptomyces Species Reveals Their Adaptation to the Marine Environment and Their Diversity at the Genomic Level.</title>
        <authorList>
            <person name="Tian X."/>
            <person name="Zhang Z."/>
            <person name="Yang T."/>
            <person name="Chen M."/>
            <person name="Li J."/>
            <person name="Chen F."/>
            <person name="Yang J."/>
            <person name="Li W."/>
            <person name="Zhang B."/>
            <person name="Zhang Z."/>
            <person name="Wu J."/>
            <person name="Zhang C."/>
            <person name="Long L."/>
            <person name="Xiao J."/>
        </authorList>
    </citation>
    <scope>NUCLEOTIDE SEQUENCE [LARGE SCALE GENOMIC DNA]</scope>
    <source>
        <strain evidence="1 2">SCSIO M10372</strain>
    </source>
</reference>